<feature type="region of interest" description="Disordered" evidence="1">
    <location>
        <begin position="228"/>
        <end position="249"/>
    </location>
</feature>
<reference evidence="3" key="1">
    <citation type="journal article" date="2011" name="Genome Biol.">
        <title>Comparative and functional genomics provide insights into the pathogenicity of dermatophytic fungi.</title>
        <authorList>
            <person name="Burmester A."/>
            <person name="Shelest E."/>
            <person name="Gloeckner G."/>
            <person name="Heddergott C."/>
            <person name="Schindler S."/>
            <person name="Staib P."/>
            <person name="Heidel A."/>
            <person name="Felder M."/>
            <person name="Petzold A."/>
            <person name="Szafranski K."/>
            <person name="Feuermann M."/>
            <person name="Pedruzzi I."/>
            <person name="Priebe S."/>
            <person name="Groth M."/>
            <person name="Winkler R."/>
            <person name="Li W."/>
            <person name="Kniemeyer O."/>
            <person name="Schroeckh V."/>
            <person name="Hertweck C."/>
            <person name="Hube B."/>
            <person name="White T.C."/>
            <person name="Platzer M."/>
            <person name="Guthke R."/>
            <person name="Heitman J."/>
            <person name="Woestemeyer J."/>
            <person name="Zipfel P.F."/>
            <person name="Monod M."/>
            <person name="Brakhage A.A."/>
        </authorList>
    </citation>
    <scope>NUCLEOTIDE SEQUENCE [LARGE SCALE GENOMIC DNA]</scope>
    <source>
        <strain evidence="3">ATCC MYA-4681 / CBS 112371</strain>
    </source>
</reference>
<sequence>MATSAPPQPAFKGIVQSLGRVTLKQPITWGFVIYRCSYNNEDAWQTILQRIRDEMAECLEDQGQEDLLPRHEMIIMDDKAKYDGATSHDIRDHFTSWVFNALPDIMVNTPTESQLQLTLVNDPHSMGLEHVFGTRYNFCLFVDDICLESVEHMDIPVVKLLAKHFGARDPEDRNYTIHPDFEDGETAMEEEDVGWMYLEVYTYAEMYNALEEEEWWYELYRRPPLLPYDSPSDQNPGSWRKNSHQSPSS</sequence>
<accession>D4AQC7</accession>
<dbReference type="OrthoDB" id="4173554at2759"/>
<protein>
    <submittedName>
        <fullName evidence="2">Uncharacterized protein</fullName>
    </submittedName>
</protein>
<organism evidence="2 3">
    <name type="scientific">Arthroderma benhamiae (strain ATCC MYA-4681 / CBS 112371)</name>
    <name type="common">Trichophyton mentagrophytes</name>
    <dbReference type="NCBI Taxonomy" id="663331"/>
    <lineage>
        <taxon>Eukaryota</taxon>
        <taxon>Fungi</taxon>
        <taxon>Dikarya</taxon>
        <taxon>Ascomycota</taxon>
        <taxon>Pezizomycotina</taxon>
        <taxon>Eurotiomycetes</taxon>
        <taxon>Eurotiomycetidae</taxon>
        <taxon>Onygenales</taxon>
        <taxon>Arthrodermataceae</taxon>
        <taxon>Trichophyton</taxon>
    </lineage>
</organism>
<dbReference type="GeneID" id="9521035"/>
<dbReference type="HOGENOM" id="CLU_072615_5_0_1"/>
<dbReference type="OMA" id="RHEMIIM"/>
<dbReference type="AlphaFoldDB" id="D4AQC7"/>
<evidence type="ECO:0000256" key="1">
    <source>
        <dbReference type="SAM" id="MobiDB-lite"/>
    </source>
</evidence>
<keyword evidence="3" id="KW-1185">Reference proteome</keyword>
<comment type="caution">
    <text evidence="2">The sequence shown here is derived from an EMBL/GenBank/DDBJ whole genome shotgun (WGS) entry which is preliminary data.</text>
</comment>
<gene>
    <name evidence="2" type="ORF">ARB_06434</name>
</gene>
<dbReference type="Proteomes" id="UP000008866">
    <property type="component" value="Unassembled WGS sequence"/>
</dbReference>
<dbReference type="eggNOG" id="ENOG502SSM9">
    <property type="taxonomic scope" value="Eukaryota"/>
</dbReference>
<name>D4AQC7_ARTBC</name>
<proteinExistence type="predicted"/>
<evidence type="ECO:0000313" key="3">
    <source>
        <dbReference type="Proteomes" id="UP000008866"/>
    </source>
</evidence>
<dbReference type="EMBL" id="ABSU01000005">
    <property type="protein sequence ID" value="EFE34671.1"/>
    <property type="molecule type" value="Genomic_DNA"/>
</dbReference>
<evidence type="ECO:0000313" key="2">
    <source>
        <dbReference type="EMBL" id="EFE34671.1"/>
    </source>
</evidence>
<dbReference type="RefSeq" id="XP_003015311.1">
    <property type="nucleotide sequence ID" value="XM_003015265.1"/>
</dbReference>
<dbReference type="KEGG" id="abe:ARB_06434"/>